<dbReference type="Gene3D" id="1.10.3470.10">
    <property type="entry name" value="ABC transporter involved in vitamin B12 uptake, BtuC"/>
    <property type="match status" value="1"/>
</dbReference>
<comment type="subcellular location">
    <subcellularLocation>
        <location evidence="1">Cell membrane</location>
        <topology evidence="1">Multi-pass membrane protein</topology>
    </subcellularLocation>
</comment>
<name>A0A4S3BA03_9ENTE</name>
<evidence type="ECO:0000256" key="5">
    <source>
        <dbReference type="ARBA" id="ARBA00022692"/>
    </source>
</evidence>
<gene>
    <name evidence="9" type="ORF">ESZ54_02225</name>
</gene>
<dbReference type="PANTHER" id="PTHR30472:SF25">
    <property type="entry name" value="ABC TRANSPORTER PERMEASE PROTEIN MJ0876-RELATED"/>
    <property type="match status" value="1"/>
</dbReference>
<dbReference type="RefSeq" id="WP_136136044.1">
    <property type="nucleotide sequence ID" value="NZ_SDGV01000004.1"/>
</dbReference>
<comment type="caution">
    <text evidence="9">The sequence shown here is derived from an EMBL/GenBank/DDBJ whole genome shotgun (WGS) entry which is preliminary data.</text>
</comment>
<dbReference type="OrthoDB" id="9811721at2"/>
<protein>
    <submittedName>
        <fullName evidence="9">Iron ABC transporter permease</fullName>
    </submittedName>
</protein>
<keyword evidence="10" id="KW-1185">Reference proteome</keyword>
<sequence>MKKILARKTYSQMITTLVIILFISMITSLFIGQLRLSFTDFTEVLTASLNHTAHPLARVIWHIRLPRIILAVIVGASLAVSGSVMQACIQNPLADPYLLGVSAGATTGATFALLFGVTVLGRFGTSIFAFLGGIAATLTILKIGARSSFQQLTTIILAGVVINAICQALTSLFIYLSSNVSGVKNVSFWTMGSLANASWFSVLFLGLSSLVALSYFPKHTKTLNLLMMGSETASTLGIQTEKQQQRFMIVTAGLTAVIVSQCGIIAFVGLIVPHMSRVLVGVNHQKMLHITAILGALLLLWSDSLARVIIPNGELPIGIITSLIGAPIFMHLLIKQKGRDSF</sequence>
<comment type="similarity">
    <text evidence="2">Belongs to the binding-protein-dependent transport system permease family. FecCD subfamily.</text>
</comment>
<dbReference type="AlphaFoldDB" id="A0A4S3BA03"/>
<dbReference type="PANTHER" id="PTHR30472">
    <property type="entry name" value="FERRIC ENTEROBACTIN TRANSPORT SYSTEM PERMEASE PROTEIN"/>
    <property type="match status" value="1"/>
</dbReference>
<feature type="transmembrane region" description="Helical" evidence="8">
    <location>
        <begin position="247"/>
        <end position="272"/>
    </location>
</feature>
<dbReference type="CDD" id="cd06550">
    <property type="entry name" value="TM_ABC_iron-siderophores_like"/>
    <property type="match status" value="1"/>
</dbReference>
<feature type="transmembrane region" description="Helical" evidence="8">
    <location>
        <begin position="155"/>
        <end position="177"/>
    </location>
</feature>
<evidence type="ECO:0000256" key="7">
    <source>
        <dbReference type="ARBA" id="ARBA00023136"/>
    </source>
</evidence>
<evidence type="ECO:0000256" key="2">
    <source>
        <dbReference type="ARBA" id="ARBA00007935"/>
    </source>
</evidence>
<evidence type="ECO:0000256" key="8">
    <source>
        <dbReference type="SAM" id="Phobius"/>
    </source>
</evidence>
<keyword evidence="4" id="KW-1003">Cell membrane</keyword>
<keyword evidence="6 8" id="KW-1133">Transmembrane helix</keyword>
<evidence type="ECO:0000256" key="1">
    <source>
        <dbReference type="ARBA" id="ARBA00004651"/>
    </source>
</evidence>
<feature type="transmembrane region" description="Helical" evidence="8">
    <location>
        <begin position="123"/>
        <end position="143"/>
    </location>
</feature>
<evidence type="ECO:0000313" key="10">
    <source>
        <dbReference type="Proteomes" id="UP000310506"/>
    </source>
</evidence>
<feature type="transmembrane region" description="Helical" evidence="8">
    <location>
        <begin position="317"/>
        <end position="334"/>
    </location>
</feature>
<keyword evidence="3" id="KW-0813">Transport</keyword>
<feature type="transmembrane region" description="Helical" evidence="8">
    <location>
        <begin position="12"/>
        <end position="31"/>
    </location>
</feature>
<feature type="transmembrane region" description="Helical" evidence="8">
    <location>
        <begin position="287"/>
        <end position="310"/>
    </location>
</feature>
<reference evidence="9 10" key="1">
    <citation type="submission" date="2019-01" db="EMBL/GenBank/DDBJ databases">
        <title>Vagococcus silagei sp. nov. isolated from brewer's grain.</title>
        <authorList>
            <person name="Guu J.-R."/>
        </authorList>
    </citation>
    <scope>NUCLEOTIDE SEQUENCE [LARGE SCALE GENOMIC DNA]</scope>
    <source>
        <strain evidence="9 10">2B-2</strain>
    </source>
</reference>
<feature type="transmembrane region" description="Helical" evidence="8">
    <location>
        <begin position="65"/>
        <end position="85"/>
    </location>
</feature>
<keyword evidence="5 8" id="KW-0812">Transmembrane</keyword>
<dbReference type="InterPro" id="IPR000522">
    <property type="entry name" value="ABC_transptr_permease_BtuC"/>
</dbReference>
<dbReference type="Proteomes" id="UP000310506">
    <property type="component" value="Unassembled WGS sequence"/>
</dbReference>
<dbReference type="FunFam" id="1.10.3470.10:FF:000001">
    <property type="entry name" value="Vitamin B12 ABC transporter permease BtuC"/>
    <property type="match status" value="1"/>
</dbReference>
<evidence type="ECO:0000256" key="3">
    <source>
        <dbReference type="ARBA" id="ARBA00022448"/>
    </source>
</evidence>
<evidence type="ECO:0000313" key="9">
    <source>
        <dbReference type="EMBL" id="THB62045.1"/>
    </source>
</evidence>
<dbReference type="Pfam" id="PF01032">
    <property type="entry name" value="FecCD"/>
    <property type="match status" value="1"/>
</dbReference>
<dbReference type="GO" id="GO:0033214">
    <property type="term" value="P:siderophore-iron import into cell"/>
    <property type="evidence" value="ECO:0007669"/>
    <property type="project" value="TreeGrafter"/>
</dbReference>
<keyword evidence="7 8" id="KW-0472">Membrane</keyword>
<dbReference type="InterPro" id="IPR037294">
    <property type="entry name" value="ABC_BtuC-like"/>
</dbReference>
<feature type="transmembrane region" description="Helical" evidence="8">
    <location>
        <begin position="197"/>
        <end position="216"/>
    </location>
</feature>
<evidence type="ECO:0000256" key="4">
    <source>
        <dbReference type="ARBA" id="ARBA00022475"/>
    </source>
</evidence>
<dbReference type="SUPFAM" id="SSF81345">
    <property type="entry name" value="ABC transporter involved in vitamin B12 uptake, BtuC"/>
    <property type="match status" value="1"/>
</dbReference>
<evidence type="ECO:0000256" key="6">
    <source>
        <dbReference type="ARBA" id="ARBA00022989"/>
    </source>
</evidence>
<proteinExistence type="inferred from homology"/>
<dbReference type="EMBL" id="SDGV01000004">
    <property type="protein sequence ID" value="THB62045.1"/>
    <property type="molecule type" value="Genomic_DNA"/>
</dbReference>
<dbReference type="GO" id="GO:0005886">
    <property type="term" value="C:plasma membrane"/>
    <property type="evidence" value="ECO:0007669"/>
    <property type="project" value="UniProtKB-SubCell"/>
</dbReference>
<accession>A0A4S3BA03</accession>
<feature type="transmembrane region" description="Helical" evidence="8">
    <location>
        <begin position="97"/>
        <end position="117"/>
    </location>
</feature>
<organism evidence="9 10">
    <name type="scientific">Vagococcus silagei</name>
    <dbReference type="NCBI Taxonomy" id="2508885"/>
    <lineage>
        <taxon>Bacteria</taxon>
        <taxon>Bacillati</taxon>
        <taxon>Bacillota</taxon>
        <taxon>Bacilli</taxon>
        <taxon>Lactobacillales</taxon>
        <taxon>Enterococcaceae</taxon>
        <taxon>Vagococcus</taxon>
    </lineage>
</organism>
<dbReference type="GO" id="GO:0022857">
    <property type="term" value="F:transmembrane transporter activity"/>
    <property type="evidence" value="ECO:0007669"/>
    <property type="project" value="InterPro"/>
</dbReference>